<organism evidence="7 8">
    <name type="scientific">Pelotalea chapellei</name>
    <dbReference type="NCBI Taxonomy" id="44671"/>
    <lineage>
        <taxon>Bacteria</taxon>
        <taxon>Pseudomonadati</taxon>
        <taxon>Thermodesulfobacteriota</taxon>
        <taxon>Desulfuromonadia</taxon>
        <taxon>Geobacterales</taxon>
        <taxon>Geobacteraceae</taxon>
        <taxon>Pelotalea</taxon>
    </lineage>
</organism>
<keyword evidence="5" id="KW-0479">Metal-binding</keyword>
<dbReference type="NCBIfam" id="TIGR00016">
    <property type="entry name" value="ackA"/>
    <property type="match status" value="1"/>
</dbReference>
<comment type="pathway">
    <text evidence="5">Metabolic intermediate biosynthesis; acetyl-CoA biosynthesis; acetyl-CoA from acetate: step 1/2.</text>
</comment>
<dbReference type="PIRSF" id="PIRSF000722">
    <property type="entry name" value="Acetate_prop_kin"/>
    <property type="match status" value="1"/>
</dbReference>
<evidence type="ECO:0000313" key="8">
    <source>
        <dbReference type="Proteomes" id="UP000784128"/>
    </source>
</evidence>
<name>A0ABS5U6G7_9BACT</name>
<accession>A0ABS5U6G7</accession>
<feature type="site" description="Transition state stabilizer" evidence="5">
    <location>
        <position position="180"/>
    </location>
</feature>
<dbReference type="RefSeq" id="WP_214296978.1">
    <property type="nucleotide sequence ID" value="NZ_JAHDYS010000004.1"/>
</dbReference>
<dbReference type="CDD" id="cd24010">
    <property type="entry name" value="ASKHA_NBD_AcK_PK"/>
    <property type="match status" value="1"/>
</dbReference>
<keyword evidence="2 5" id="KW-0547">Nucleotide-binding</keyword>
<comment type="caution">
    <text evidence="5">Lacks conserved residue(s) required for the propagation of feature annotation.</text>
</comment>
<gene>
    <name evidence="5" type="primary">ackA</name>
    <name evidence="7" type="ORF">KJB30_05695</name>
</gene>
<comment type="subunit">
    <text evidence="5">Homodimer.</text>
</comment>
<feature type="binding site" evidence="5">
    <location>
        <position position="91"/>
    </location>
    <ligand>
        <name>substrate</name>
    </ligand>
</feature>
<evidence type="ECO:0000256" key="4">
    <source>
        <dbReference type="ARBA" id="ARBA00022840"/>
    </source>
</evidence>
<comment type="catalytic activity">
    <reaction evidence="5">
        <text>acetate + ATP = acetyl phosphate + ADP</text>
        <dbReference type="Rhea" id="RHEA:11352"/>
        <dbReference type="ChEBI" id="CHEBI:22191"/>
        <dbReference type="ChEBI" id="CHEBI:30089"/>
        <dbReference type="ChEBI" id="CHEBI:30616"/>
        <dbReference type="ChEBI" id="CHEBI:456216"/>
        <dbReference type="EC" id="2.7.2.1"/>
    </reaction>
</comment>
<comment type="subcellular location">
    <subcellularLocation>
        <location evidence="5">Cytoplasm</location>
    </subcellularLocation>
</comment>
<comment type="similarity">
    <text evidence="5 6">Belongs to the acetokinase family.</text>
</comment>
<sequence>MKILTINCWNHSIRYHLLSSGGQTVLAMGVVERVGLGSAFLIQKAPGKKRVFLDAEFIDHHGAVALAIATMTDSRHGVIPDAGHISVVGHRVAHGGDQFRHSVKVDHHLLTAIRDLGHLAPMHCVPNIAGIEACMKLLPDVSQVAIFDTAFHLTLPECAYMYPLPYEWYEKYRVRRYGFHGPSHLYVSRRASVLLEKPVQDCNLITVHIDRGVSLCAIRNGQSVDTSMGMTPLEGAVMETRCGDIDSGIQSYMMRKMNLSVWELEQMLNQKSGILGITGSCSSRQHLLEAALDGDPRAGLALDIDAYRIRKYIGAYLAVVGPLDGIVFTAGAGVREWYAREKILNGLECLGIGLDLERNRTMPENSEYEITGSGSLVRTFVIPTNEELVYAEDAAAVHAGIYVDHHRHDYAFAQHEFVPVQQLV</sequence>
<keyword evidence="1 5" id="KW-0808">Transferase</keyword>
<evidence type="ECO:0000313" key="7">
    <source>
        <dbReference type="EMBL" id="MBT1071265.1"/>
    </source>
</evidence>
<dbReference type="SUPFAM" id="SSF53067">
    <property type="entry name" value="Actin-like ATPase domain"/>
    <property type="match status" value="2"/>
</dbReference>
<dbReference type="PANTHER" id="PTHR21060:SF15">
    <property type="entry name" value="ACETATE KINASE-RELATED"/>
    <property type="match status" value="1"/>
</dbReference>
<dbReference type="Pfam" id="PF00871">
    <property type="entry name" value="Acetate_kinase"/>
    <property type="match status" value="1"/>
</dbReference>
<dbReference type="Proteomes" id="UP000784128">
    <property type="component" value="Unassembled WGS sequence"/>
</dbReference>
<dbReference type="PRINTS" id="PR00471">
    <property type="entry name" value="ACETATEKNASE"/>
</dbReference>
<comment type="caution">
    <text evidence="7">The sequence shown here is derived from an EMBL/GenBank/DDBJ whole genome shotgun (WGS) entry which is preliminary data.</text>
</comment>
<dbReference type="InterPro" id="IPR000890">
    <property type="entry name" value="Aliphatic_acid_kin_short-chain"/>
</dbReference>
<feature type="binding site" evidence="5">
    <location>
        <position position="7"/>
    </location>
    <ligand>
        <name>Mg(2+)</name>
        <dbReference type="ChEBI" id="CHEBI:18420"/>
    </ligand>
</feature>
<keyword evidence="3 5" id="KW-0418">Kinase</keyword>
<dbReference type="EMBL" id="JAHDYS010000004">
    <property type="protein sequence ID" value="MBT1071265.1"/>
    <property type="molecule type" value="Genomic_DNA"/>
</dbReference>
<evidence type="ECO:0000256" key="3">
    <source>
        <dbReference type="ARBA" id="ARBA00022777"/>
    </source>
</evidence>
<proteinExistence type="inferred from homology"/>
<dbReference type="InterPro" id="IPR004372">
    <property type="entry name" value="Ac/propionate_kinase"/>
</dbReference>
<dbReference type="HAMAP" id="MF_00020">
    <property type="entry name" value="Acetate_kinase"/>
    <property type="match status" value="1"/>
</dbReference>
<feature type="binding site" evidence="5">
    <location>
        <position position="386"/>
    </location>
    <ligand>
        <name>Mg(2+)</name>
        <dbReference type="ChEBI" id="CHEBI:18420"/>
    </ligand>
</feature>
<dbReference type="PANTHER" id="PTHR21060">
    <property type="entry name" value="ACETATE KINASE"/>
    <property type="match status" value="1"/>
</dbReference>
<evidence type="ECO:0000256" key="6">
    <source>
        <dbReference type="RuleBase" id="RU003835"/>
    </source>
</evidence>
<feature type="active site" description="Proton donor/acceptor" evidence="5">
    <location>
        <position position="148"/>
    </location>
</feature>
<feature type="site" description="Transition state stabilizer" evidence="5">
    <location>
        <position position="241"/>
    </location>
</feature>
<evidence type="ECO:0000256" key="1">
    <source>
        <dbReference type="ARBA" id="ARBA00022679"/>
    </source>
</evidence>
<comment type="function">
    <text evidence="5">Catalyzes the formation of acetyl phosphate from acetate and ATP. Can also catalyze the reverse reaction.</text>
</comment>
<keyword evidence="4 5" id="KW-0067">ATP-binding</keyword>
<evidence type="ECO:0000256" key="5">
    <source>
        <dbReference type="HAMAP-Rule" id="MF_00020"/>
    </source>
</evidence>
<reference evidence="7 8" key="1">
    <citation type="submission" date="2021-05" db="EMBL/GenBank/DDBJ databases">
        <title>The draft genome of Geobacter chapellei DSM 13688.</title>
        <authorList>
            <person name="Xu Z."/>
            <person name="Masuda Y."/>
            <person name="Itoh H."/>
            <person name="Senoo K."/>
        </authorList>
    </citation>
    <scope>NUCLEOTIDE SEQUENCE [LARGE SCALE GENOMIC DNA]</scope>
    <source>
        <strain evidence="7 8">DSM 13688</strain>
    </source>
</reference>
<dbReference type="EC" id="2.7.2.1" evidence="5"/>
<evidence type="ECO:0000256" key="2">
    <source>
        <dbReference type="ARBA" id="ARBA00022741"/>
    </source>
</evidence>
<keyword evidence="5" id="KW-0460">Magnesium</keyword>
<comment type="cofactor">
    <cofactor evidence="5">
        <name>Mg(2+)</name>
        <dbReference type="ChEBI" id="CHEBI:18420"/>
    </cofactor>
    <cofactor evidence="5">
        <name>Mn(2+)</name>
        <dbReference type="ChEBI" id="CHEBI:29035"/>
    </cofactor>
    <text evidence="5">Mg(2+). Can also accept Mn(2+).</text>
</comment>
<keyword evidence="5" id="KW-0963">Cytoplasm</keyword>
<protein>
    <recommendedName>
        <fullName evidence="5">Acetate kinase</fullName>
        <ecNumber evidence="5">2.7.2.1</ecNumber>
    </recommendedName>
    <alternativeName>
        <fullName evidence="5">Acetokinase</fullName>
    </alternativeName>
</protein>
<dbReference type="Gene3D" id="3.30.420.40">
    <property type="match status" value="2"/>
</dbReference>
<keyword evidence="8" id="KW-1185">Reference proteome</keyword>
<dbReference type="GO" id="GO:0016301">
    <property type="term" value="F:kinase activity"/>
    <property type="evidence" value="ECO:0007669"/>
    <property type="project" value="UniProtKB-KW"/>
</dbReference>
<dbReference type="InterPro" id="IPR043129">
    <property type="entry name" value="ATPase_NBD"/>
</dbReference>